<evidence type="ECO:0000259" key="4">
    <source>
        <dbReference type="PROSITE" id="PS50943"/>
    </source>
</evidence>
<dbReference type="SUPFAM" id="SSF47413">
    <property type="entry name" value="lambda repressor-like DNA-binding domains"/>
    <property type="match status" value="1"/>
</dbReference>
<evidence type="ECO:0000256" key="2">
    <source>
        <dbReference type="ARBA" id="ARBA00023125"/>
    </source>
</evidence>
<evidence type="ECO:0000256" key="3">
    <source>
        <dbReference type="ARBA" id="ARBA00023163"/>
    </source>
</evidence>
<dbReference type="EMBL" id="FP236843">
    <property type="protein sequence ID" value="CAX60718.1"/>
    <property type="molecule type" value="Genomic_DNA"/>
</dbReference>
<reference evidence="5 6" key="1">
    <citation type="journal article" date="2010" name="BMC Genomics">
        <title>Genome comparison of the epiphytic bacteria Erwinia billingiae and E. tasmaniensis with the pear pathogen E. pyrifoliae.</title>
        <authorList>
            <person name="Kube M."/>
            <person name="Migdoll A.M."/>
            <person name="Gehring I."/>
            <person name="Heitmann K."/>
            <person name="Mayer Y."/>
            <person name="Kuhl H."/>
            <person name="Knaust F."/>
            <person name="Geider K."/>
            <person name="Reinhardt R."/>
        </authorList>
    </citation>
    <scope>NUCLEOTIDE SEQUENCE [LARGE SCALE GENOMIC DNA]</scope>
    <source>
        <strain evidence="5 6">Eb661</strain>
    </source>
</reference>
<dbReference type="eggNOG" id="COG1476">
    <property type="taxonomic scope" value="Bacteria"/>
</dbReference>
<feature type="domain" description="HTH cro/C1-type" evidence="4">
    <location>
        <begin position="13"/>
        <end position="67"/>
    </location>
</feature>
<protein>
    <submittedName>
        <fullName evidence="5">Transcriptional regulator, XRE family</fullName>
    </submittedName>
</protein>
<dbReference type="RefSeq" id="WP_013203203.1">
    <property type="nucleotide sequence ID" value="NC_014306.1"/>
</dbReference>
<proteinExistence type="predicted"/>
<dbReference type="Pfam" id="PF01381">
    <property type="entry name" value="HTH_3"/>
    <property type="match status" value="1"/>
</dbReference>
<evidence type="ECO:0000313" key="5">
    <source>
        <dbReference type="EMBL" id="CAX60718.1"/>
    </source>
</evidence>
<dbReference type="SMART" id="SM00530">
    <property type="entry name" value="HTH_XRE"/>
    <property type="match status" value="1"/>
</dbReference>
<dbReference type="PROSITE" id="PS50943">
    <property type="entry name" value="HTH_CROC1"/>
    <property type="match status" value="1"/>
</dbReference>
<dbReference type="InterPro" id="IPR050807">
    <property type="entry name" value="TransReg_Diox_bact_type"/>
</dbReference>
<accession>D8MV61</accession>
<dbReference type="HOGENOM" id="CLU_066192_29_1_6"/>
<dbReference type="GO" id="GO:0005829">
    <property type="term" value="C:cytosol"/>
    <property type="evidence" value="ECO:0007669"/>
    <property type="project" value="TreeGrafter"/>
</dbReference>
<keyword evidence="1" id="KW-0805">Transcription regulation</keyword>
<evidence type="ECO:0000313" key="6">
    <source>
        <dbReference type="Proteomes" id="UP000008793"/>
    </source>
</evidence>
<dbReference type="InterPro" id="IPR001387">
    <property type="entry name" value="Cro/C1-type_HTH"/>
</dbReference>
<keyword evidence="6" id="KW-1185">Reference proteome</keyword>
<dbReference type="InterPro" id="IPR010982">
    <property type="entry name" value="Lambda_DNA-bd_dom_sf"/>
</dbReference>
<dbReference type="CDD" id="cd00093">
    <property type="entry name" value="HTH_XRE"/>
    <property type="match status" value="1"/>
</dbReference>
<dbReference type="Proteomes" id="UP000008793">
    <property type="component" value="Chromosome"/>
</dbReference>
<dbReference type="PANTHER" id="PTHR46797">
    <property type="entry name" value="HTH-TYPE TRANSCRIPTIONAL REGULATOR"/>
    <property type="match status" value="1"/>
</dbReference>
<name>D8MV61_ERWBE</name>
<sequence length="69" mass="7765">MKTLLQVYFGKRVALLRKDKHLTQEALAEACDLNRTYLSGLETGKRNPSLSTISKLAKALGIQMKEIFI</sequence>
<evidence type="ECO:0000256" key="1">
    <source>
        <dbReference type="ARBA" id="ARBA00023015"/>
    </source>
</evidence>
<dbReference type="KEGG" id="ebi:EbC_31870"/>
<gene>
    <name evidence="5" type="ordered locus">EbC_31870</name>
</gene>
<dbReference type="AlphaFoldDB" id="D8MV61"/>
<dbReference type="GO" id="GO:0003677">
    <property type="term" value="F:DNA binding"/>
    <property type="evidence" value="ECO:0007669"/>
    <property type="project" value="UniProtKB-KW"/>
</dbReference>
<dbReference type="STRING" id="634500.EbC_31870"/>
<dbReference type="GO" id="GO:0003700">
    <property type="term" value="F:DNA-binding transcription factor activity"/>
    <property type="evidence" value="ECO:0007669"/>
    <property type="project" value="TreeGrafter"/>
</dbReference>
<dbReference type="GeneID" id="90513154"/>
<dbReference type="Gene3D" id="1.10.260.40">
    <property type="entry name" value="lambda repressor-like DNA-binding domains"/>
    <property type="match status" value="1"/>
</dbReference>
<keyword evidence="2" id="KW-0238">DNA-binding</keyword>
<dbReference type="PANTHER" id="PTHR46797:SF23">
    <property type="entry name" value="HTH-TYPE TRANSCRIPTIONAL REGULATOR SUTR"/>
    <property type="match status" value="1"/>
</dbReference>
<organism evidence="6">
    <name type="scientific">Erwinia billingiae (strain Eb661)</name>
    <dbReference type="NCBI Taxonomy" id="634500"/>
    <lineage>
        <taxon>Bacteria</taxon>
        <taxon>Pseudomonadati</taxon>
        <taxon>Pseudomonadota</taxon>
        <taxon>Gammaproteobacteria</taxon>
        <taxon>Enterobacterales</taxon>
        <taxon>Erwiniaceae</taxon>
        <taxon>Erwinia</taxon>
    </lineage>
</organism>
<keyword evidence="3" id="KW-0804">Transcription</keyword>